<dbReference type="InterPro" id="IPR036396">
    <property type="entry name" value="Cyt_P450_sf"/>
</dbReference>
<organism evidence="13 14">
    <name type="scientific">Candolleomyces eurysporus</name>
    <dbReference type="NCBI Taxonomy" id="2828524"/>
    <lineage>
        <taxon>Eukaryota</taxon>
        <taxon>Fungi</taxon>
        <taxon>Dikarya</taxon>
        <taxon>Basidiomycota</taxon>
        <taxon>Agaricomycotina</taxon>
        <taxon>Agaricomycetes</taxon>
        <taxon>Agaricomycetidae</taxon>
        <taxon>Agaricales</taxon>
        <taxon>Agaricineae</taxon>
        <taxon>Psathyrellaceae</taxon>
        <taxon>Candolleomyces</taxon>
    </lineage>
</organism>
<reference evidence="13" key="1">
    <citation type="submission" date="2022-06" db="EMBL/GenBank/DDBJ databases">
        <title>Genome Sequence of Candolleomyces eurysporus.</title>
        <authorList>
            <person name="Buettner E."/>
        </authorList>
    </citation>
    <scope>NUCLEOTIDE SEQUENCE</scope>
    <source>
        <strain evidence="13">VTCC 930004</strain>
    </source>
</reference>
<dbReference type="PRINTS" id="PR00385">
    <property type="entry name" value="P450"/>
</dbReference>
<evidence type="ECO:0000256" key="2">
    <source>
        <dbReference type="ARBA" id="ARBA00005179"/>
    </source>
</evidence>
<feature type="region of interest" description="Disordered" evidence="11">
    <location>
        <begin position="407"/>
        <end position="426"/>
    </location>
</feature>
<evidence type="ECO:0000256" key="5">
    <source>
        <dbReference type="ARBA" id="ARBA00022723"/>
    </source>
</evidence>
<feature type="non-terminal residue" evidence="13">
    <location>
        <position position="520"/>
    </location>
</feature>
<dbReference type="InterPro" id="IPR001128">
    <property type="entry name" value="Cyt_P450"/>
</dbReference>
<keyword evidence="5 9" id="KW-0479">Metal-binding</keyword>
<proteinExistence type="inferred from homology"/>
<evidence type="ECO:0000313" key="13">
    <source>
        <dbReference type="EMBL" id="KAJ2931103.1"/>
    </source>
</evidence>
<feature type="chain" id="PRO_5040799750" description="Cytochrome P450" evidence="12">
    <location>
        <begin position="20"/>
        <end position="520"/>
    </location>
</feature>
<evidence type="ECO:0000256" key="10">
    <source>
        <dbReference type="RuleBase" id="RU000461"/>
    </source>
</evidence>
<evidence type="ECO:0000256" key="9">
    <source>
        <dbReference type="PIRSR" id="PIRSR602401-1"/>
    </source>
</evidence>
<dbReference type="SUPFAM" id="SSF48264">
    <property type="entry name" value="Cytochrome P450"/>
    <property type="match status" value="1"/>
</dbReference>
<comment type="caution">
    <text evidence="13">The sequence shown here is derived from an EMBL/GenBank/DDBJ whole genome shotgun (WGS) entry which is preliminary data.</text>
</comment>
<comment type="similarity">
    <text evidence="3 10">Belongs to the cytochrome P450 family.</text>
</comment>
<keyword evidence="4 9" id="KW-0349">Heme</keyword>
<dbReference type="GO" id="GO:0004497">
    <property type="term" value="F:monooxygenase activity"/>
    <property type="evidence" value="ECO:0007669"/>
    <property type="project" value="UniProtKB-KW"/>
</dbReference>
<evidence type="ECO:0000256" key="7">
    <source>
        <dbReference type="ARBA" id="ARBA00023004"/>
    </source>
</evidence>
<keyword evidence="12" id="KW-0732">Signal</keyword>
<dbReference type="Proteomes" id="UP001140091">
    <property type="component" value="Unassembled WGS sequence"/>
</dbReference>
<accession>A0A9W8MJA1</accession>
<dbReference type="PANTHER" id="PTHR46300">
    <property type="entry name" value="P450, PUTATIVE (EUROFUNG)-RELATED-RELATED"/>
    <property type="match status" value="1"/>
</dbReference>
<dbReference type="CDD" id="cd11065">
    <property type="entry name" value="CYP64-like"/>
    <property type="match status" value="1"/>
</dbReference>
<keyword evidence="7 9" id="KW-0408">Iron</keyword>
<evidence type="ECO:0000256" key="8">
    <source>
        <dbReference type="ARBA" id="ARBA00023033"/>
    </source>
</evidence>
<evidence type="ECO:0000256" key="1">
    <source>
        <dbReference type="ARBA" id="ARBA00001971"/>
    </source>
</evidence>
<dbReference type="EMBL" id="JANBPK010000811">
    <property type="protein sequence ID" value="KAJ2931103.1"/>
    <property type="molecule type" value="Genomic_DNA"/>
</dbReference>
<comment type="cofactor">
    <cofactor evidence="1 9">
        <name>heme</name>
        <dbReference type="ChEBI" id="CHEBI:30413"/>
    </cofactor>
</comment>
<dbReference type="OrthoDB" id="1055148at2759"/>
<dbReference type="PROSITE" id="PS00086">
    <property type="entry name" value="CYTOCHROME_P450"/>
    <property type="match status" value="1"/>
</dbReference>
<evidence type="ECO:0000256" key="3">
    <source>
        <dbReference type="ARBA" id="ARBA00010617"/>
    </source>
</evidence>
<keyword evidence="8 10" id="KW-0503">Monooxygenase</keyword>
<evidence type="ECO:0008006" key="15">
    <source>
        <dbReference type="Google" id="ProtNLM"/>
    </source>
</evidence>
<dbReference type="GO" id="GO:0020037">
    <property type="term" value="F:heme binding"/>
    <property type="evidence" value="ECO:0007669"/>
    <property type="project" value="InterPro"/>
</dbReference>
<evidence type="ECO:0000256" key="12">
    <source>
        <dbReference type="SAM" id="SignalP"/>
    </source>
</evidence>
<feature type="compositionally biased region" description="Basic and acidic residues" evidence="11">
    <location>
        <begin position="407"/>
        <end position="425"/>
    </location>
</feature>
<dbReference type="AlphaFoldDB" id="A0A9W8MJA1"/>
<feature type="binding site" description="axial binding residue" evidence="9">
    <location>
        <position position="443"/>
    </location>
    <ligand>
        <name>heme</name>
        <dbReference type="ChEBI" id="CHEBI:30413"/>
    </ligand>
    <ligandPart>
        <name>Fe</name>
        <dbReference type="ChEBI" id="CHEBI:18248"/>
    </ligandPart>
</feature>
<keyword evidence="6 10" id="KW-0560">Oxidoreductase</keyword>
<evidence type="ECO:0000256" key="11">
    <source>
        <dbReference type="SAM" id="MobiDB-lite"/>
    </source>
</evidence>
<dbReference type="GO" id="GO:0016705">
    <property type="term" value="F:oxidoreductase activity, acting on paired donors, with incorporation or reduction of molecular oxygen"/>
    <property type="evidence" value="ECO:0007669"/>
    <property type="project" value="InterPro"/>
</dbReference>
<dbReference type="GO" id="GO:0005506">
    <property type="term" value="F:iron ion binding"/>
    <property type="evidence" value="ECO:0007669"/>
    <property type="project" value="InterPro"/>
</dbReference>
<evidence type="ECO:0000313" key="14">
    <source>
        <dbReference type="Proteomes" id="UP001140091"/>
    </source>
</evidence>
<keyword evidence="14" id="KW-1185">Reference proteome</keyword>
<dbReference type="Gene3D" id="1.10.630.10">
    <property type="entry name" value="Cytochrome P450"/>
    <property type="match status" value="1"/>
</dbReference>
<feature type="signal peptide" evidence="12">
    <location>
        <begin position="1"/>
        <end position="19"/>
    </location>
</feature>
<sequence>MDSIGLCLALIAAISLVQFSRRPKRLPPGPKGLPIIGNLLDVPLDKDFWMTFREWGHRWGEVLHMNIFGQHFIILNSMEATRDLLDKRGKIYSTRHSLPMFEIAEYDKLVAFEQNNKRWADGRKLLMQFLTGRELPKLFPVVEDECSKLPARLHANPGKLGDILEQSVVAVIMRTTYGYTPDPVHDRFTHVTFKLLDEMLVAARPTNLLNIFPFCKSSILRHLPSWLPGMGSKRLAYKFRETMHKVVREPFEWSQEHKDDVSVSQSLVAKFQNSGLDIDDRSLAEWTAAVQFIAGADTTTFTLHAAVKALMMYPEVQKKAQAVIDNAIGHRLPTMADRPQLAYIDAIIKEVSRWFMLGPFGAPHSVDSDDYYKGYFIPKGSIILPNMGAVASDPSIYPDPENFIPERHIPSISKDNESGSDEHTDQTQLDPASYVFGFGRRVCPGKLLALAEIWLHLATLLKVYDIVEWKSEKDGVKIEIGEDRGPTMDMPRRPSPFKCALRLRNEASLDFVQSGAAGAL</sequence>
<dbReference type="PRINTS" id="PR00463">
    <property type="entry name" value="EP450I"/>
</dbReference>
<evidence type="ECO:0000256" key="4">
    <source>
        <dbReference type="ARBA" id="ARBA00022617"/>
    </source>
</evidence>
<gene>
    <name evidence="13" type="ORF">H1R20_g5994</name>
</gene>
<evidence type="ECO:0000256" key="6">
    <source>
        <dbReference type="ARBA" id="ARBA00023002"/>
    </source>
</evidence>
<name>A0A9W8MJA1_9AGAR</name>
<dbReference type="InterPro" id="IPR017972">
    <property type="entry name" value="Cyt_P450_CS"/>
</dbReference>
<dbReference type="PANTHER" id="PTHR46300:SF7">
    <property type="entry name" value="P450, PUTATIVE (EUROFUNG)-RELATED"/>
    <property type="match status" value="1"/>
</dbReference>
<protein>
    <recommendedName>
        <fullName evidence="15">Cytochrome P450</fullName>
    </recommendedName>
</protein>
<dbReference type="Pfam" id="PF00067">
    <property type="entry name" value="p450"/>
    <property type="match status" value="1"/>
</dbReference>
<comment type="pathway">
    <text evidence="2">Secondary metabolite biosynthesis.</text>
</comment>
<dbReference type="InterPro" id="IPR050364">
    <property type="entry name" value="Cytochrome_P450_fung"/>
</dbReference>
<dbReference type="InterPro" id="IPR002401">
    <property type="entry name" value="Cyt_P450_E_grp-I"/>
</dbReference>